<dbReference type="InParanoid" id="B9SD59"/>
<name>B9SD59_RICCO</name>
<accession>B9SD59</accession>
<dbReference type="GO" id="GO:0016787">
    <property type="term" value="F:hydrolase activity"/>
    <property type="evidence" value="ECO:0007669"/>
    <property type="project" value="UniProtKB-KW"/>
</dbReference>
<keyword evidence="2" id="KW-1185">Reference proteome</keyword>
<keyword evidence="1" id="KW-0378">Hydrolase</keyword>
<gene>
    <name evidence="1" type="ORF">RCOM_1071080</name>
</gene>
<sequence length="119" mass="13686">MLILGFTTYAERRVVEVVQGEDKAVLNIGIGWRGLNEEIERFKDNMEFTKLKTNQENGDPDDMYSQSTLRKTLTYNYESRVLASLQMHMNQFSNVYTKLVSLAHEFKLGTMPGEVEVAD</sequence>
<dbReference type="PANTHER" id="PTHR45726">
    <property type="entry name" value="LEUKOTRIENE A-4 HYDROLASE"/>
    <property type="match status" value="1"/>
</dbReference>
<dbReference type="PANTHER" id="PTHR45726:SF3">
    <property type="entry name" value="LEUKOTRIENE A-4 HYDROLASE"/>
    <property type="match status" value="1"/>
</dbReference>
<dbReference type="EMBL" id="EQ973925">
    <property type="protein sequence ID" value="EEF38497.1"/>
    <property type="molecule type" value="Genomic_DNA"/>
</dbReference>
<dbReference type="InterPro" id="IPR034015">
    <property type="entry name" value="M1_LTA4H"/>
</dbReference>
<proteinExistence type="predicted"/>
<dbReference type="STRING" id="3988.B9SD59"/>
<protein>
    <submittedName>
        <fullName evidence="1">Leukotriene A-4 hydrolase, putative</fullName>
    </submittedName>
</protein>
<evidence type="ECO:0000313" key="1">
    <source>
        <dbReference type="EMBL" id="EEF38497.1"/>
    </source>
</evidence>
<organism evidence="1 2">
    <name type="scientific">Ricinus communis</name>
    <name type="common">Castor bean</name>
    <dbReference type="NCBI Taxonomy" id="3988"/>
    <lineage>
        <taxon>Eukaryota</taxon>
        <taxon>Viridiplantae</taxon>
        <taxon>Streptophyta</taxon>
        <taxon>Embryophyta</taxon>
        <taxon>Tracheophyta</taxon>
        <taxon>Spermatophyta</taxon>
        <taxon>Magnoliopsida</taxon>
        <taxon>eudicotyledons</taxon>
        <taxon>Gunneridae</taxon>
        <taxon>Pentapetalae</taxon>
        <taxon>rosids</taxon>
        <taxon>fabids</taxon>
        <taxon>Malpighiales</taxon>
        <taxon>Euphorbiaceae</taxon>
        <taxon>Acalyphoideae</taxon>
        <taxon>Acalypheae</taxon>
        <taxon>Ricinus</taxon>
    </lineage>
</organism>
<evidence type="ECO:0000313" key="2">
    <source>
        <dbReference type="Proteomes" id="UP000008311"/>
    </source>
</evidence>
<reference evidence="2" key="1">
    <citation type="journal article" date="2010" name="Nat. Biotechnol.">
        <title>Draft genome sequence of the oilseed species Ricinus communis.</title>
        <authorList>
            <person name="Chan A.P."/>
            <person name="Crabtree J."/>
            <person name="Zhao Q."/>
            <person name="Lorenzi H."/>
            <person name="Orvis J."/>
            <person name="Puiu D."/>
            <person name="Melake-Berhan A."/>
            <person name="Jones K.M."/>
            <person name="Redman J."/>
            <person name="Chen G."/>
            <person name="Cahoon E.B."/>
            <person name="Gedil M."/>
            <person name="Stanke M."/>
            <person name="Haas B.J."/>
            <person name="Wortman J.R."/>
            <person name="Fraser-Liggett C.M."/>
            <person name="Ravel J."/>
            <person name="Rabinowicz P.D."/>
        </authorList>
    </citation>
    <scope>NUCLEOTIDE SEQUENCE [LARGE SCALE GENOMIC DNA]</scope>
    <source>
        <strain evidence="2">cv. Hale</strain>
    </source>
</reference>
<dbReference type="Gene3D" id="1.10.390.10">
    <property type="entry name" value="Neutral Protease Domain 2"/>
    <property type="match status" value="1"/>
</dbReference>
<dbReference type="InterPro" id="IPR027268">
    <property type="entry name" value="Peptidase_M4/M1_CTD_sf"/>
</dbReference>
<dbReference type="eggNOG" id="KOG1047">
    <property type="taxonomic scope" value="Eukaryota"/>
</dbReference>
<dbReference type="Proteomes" id="UP000008311">
    <property type="component" value="Unassembled WGS sequence"/>
</dbReference>
<dbReference type="AlphaFoldDB" id="B9SD59"/>